<dbReference type="AlphaFoldDB" id="A0A7D5GDR5"/>
<dbReference type="GeneID" id="56030700"/>
<gene>
    <name evidence="2" type="ORF">HUG10_17665</name>
</gene>
<dbReference type="OrthoDB" id="280204at2157"/>
<sequence length="59" mass="6949">MSLELEHECPRCEGKQTFWRTASMELHLGEKTKWRCPECDYGFIRINDEADIDSSRIDA</sequence>
<proteinExistence type="predicted"/>
<feature type="domain" description="DUF7838" evidence="1">
    <location>
        <begin position="1"/>
        <end position="55"/>
    </location>
</feature>
<keyword evidence="3" id="KW-1185">Reference proteome</keyword>
<dbReference type="InterPro" id="IPR057160">
    <property type="entry name" value="DUF7838"/>
</dbReference>
<organism evidence="2 3">
    <name type="scientific">Halorarum halophilum</name>
    <dbReference type="NCBI Taxonomy" id="2743090"/>
    <lineage>
        <taxon>Archaea</taxon>
        <taxon>Methanobacteriati</taxon>
        <taxon>Methanobacteriota</taxon>
        <taxon>Stenosarchaea group</taxon>
        <taxon>Halobacteria</taxon>
        <taxon>Halobacteriales</taxon>
        <taxon>Haloferacaceae</taxon>
        <taxon>Halorarum</taxon>
    </lineage>
</organism>
<accession>A0A7D5GDR5</accession>
<dbReference type="EMBL" id="CP058529">
    <property type="protein sequence ID" value="QLG29246.1"/>
    <property type="molecule type" value="Genomic_DNA"/>
</dbReference>
<dbReference type="KEGG" id="halg:HUG10_17665"/>
<dbReference type="Pfam" id="PF25208">
    <property type="entry name" value="DUF7838"/>
    <property type="match status" value="1"/>
</dbReference>
<protein>
    <recommendedName>
        <fullName evidence="1">DUF7838 domain-containing protein</fullName>
    </recommendedName>
</protein>
<name>A0A7D5GDR5_9EURY</name>
<dbReference type="RefSeq" id="WP_179170820.1">
    <property type="nucleotide sequence ID" value="NZ_CP058529.1"/>
</dbReference>
<evidence type="ECO:0000313" key="3">
    <source>
        <dbReference type="Proteomes" id="UP000509750"/>
    </source>
</evidence>
<evidence type="ECO:0000259" key="1">
    <source>
        <dbReference type="Pfam" id="PF25208"/>
    </source>
</evidence>
<reference evidence="2 3" key="1">
    <citation type="submission" date="2020-07" db="EMBL/GenBank/DDBJ databases">
        <title>Gai3-2, isolated from salt lake.</title>
        <authorList>
            <person name="Cui H."/>
            <person name="Shi X."/>
        </authorList>
    </citation>
    <scope>NUCLEOTIDE SEQUENCE [LARGE SCALE GENOMIC DNA]</scope>
    <source>
        <strain evidence="2 3">Gai3-2</strain>
    </source>
</reference>
<dbReference type="Proteomes" id="UP000509750">
    <property type="component" value="Chromosome"/>
</dbReference>
<evidence type="ECO:0000313" key="2">
    <source>
        <dbReference type="EMBL" id="QLG29246.1"/>
    </source>
</evidence>